<dbReference type="InterPro" id="IPR035093">
    <property type="entry name" value="RelE/ParE_toxin_dom_sf"/>
</dbReference>
<dbReference type="NCBIfam" id="TIGR02385">
    <property type="entry name" value="RelE_StbE"/>
    <property type="match status" value="1"/>
</dbReference>
<dbReference type="Gene3D" id="3.30.2310.20">
    <property type="entry name" value="RelE-like"/>
    <property type="match status" value="1"/>
</dbReference>
<sequence>MSYSVEYESEALADLEKLAPDIRKRIVNKIEWLAQNFEQITPQSLTGDWAGFYKLRVGNYRIIYQIDLSEKIIMIDVVGHRREIYD</sequence>
<dbReference type="SUPFAM" id="SSF143011">
    <property type="entry name" value="RelE-like"/>
    <property type="match status" value="1"/>
</dbReference>
<dbReference type="PANTHER" id="PTHR35601">
    <property type="entry name" value="TOXIN RELE"/>
    <property type="match status" value="1"/>
</dbReference>
<keyword evidence="2" id="KW-1277">Toxin-antitoxin system</keyword>
<dbReference type="Proteomes" id="UP000767446">
    <property type="component" value="Unassembled WGS sequence"/>
</dbReference>
<comment type="similarity">
    <text evidence="1">Belongs to the RelE toxin family.</text>
</comment>
<dbReference type="AlphaFoldDB" id="A0A941GWK5"/>
<protein>
    <submittedName>
        <fullName evidence="3">Type II toxin-antitoxin system RelE/ParE family toxin</fullName>
    </submittedName>
</protein>
<organism evidence="3 4">
    <name type="scientific">Gomphosphaeria aponina SAG 52.96 = DSM 107014</name>
    <dbReference type="NCBI Taxonomy" id="1521640"/>
    <lineage>
        <taxon>Bacteria</taxon>
        <taxon>Bacillati</taxon>
        <taxon>Cyanobacteriota</taxon>
        <taxon>Cyanophyceae</taxon>
        <taxon>Oscillatoriophycideae</taxon>
        <taxon>Chroococcales</taxon>
        <taxon>Gomphosphaeriaceae</taxon>
        <taxon>Gomphosphaeria</taxon>
    </lineage>
</organism>
<comment type="caution">
    <text evidence="3">The sequence shown here is derived from an EMBL/GenBank/DDBJ whole genome shotgun (WGS) entry which is preliminary data.</text>
</comment>
<dbReference type="EMBL" id="JADQBC010000050">
    <property type="protein sequence ID" value="MBR8827976.1"/>
    <property type="molecule type" value="Genomic_DNA"/>
</dbReference>
<dbReference type="Pfam" id="PF05016">
    <property type="entry name" value="ParE_toxin"/>
    <property type="match status" value="1"/>
</dbReference>
<gene>
    <name evidence="3" type="ORF">DSM107014_08760</name>
</gene>
<accession>A0A941GWK5</accession>
<dbReference type="PANTHER" id="PTHR35601:SF1">
    <property type="entry name" value="TOXIN RELE"/>
    <property type="match status" value="1"/>
</dbReference>
<dbReference type="InterPro" id="IPR007712">
    <property type="entry name" value="RelE/ParE_toxin"/>
</dbReference>
<evidence type="ECO:0000313" key="3">
    <source>
        <dbReference type="EMBL" id="MBR8827976.1"/>
    </source>
</evidence>
<name>A0A941GWK5_9CHRO</name>
<evidence type="ECO:0000313" key="4">
    <source>
        <dbReference type="Proteomes" id="UP000767446"/>
    </source>
</evidence>
<reference evidence="3" key="1">
    <citation type="submission" date="2021-02" db="EMBL/GenBank/DDBJ databases">
        <title>Metagenome analyses of Stigonema ocellatum DSM 106950, Chlorogloea purpurea SAG 13.99 and Gomphosphaeria aponina DSM 107014.</title>
        <authorList>
            <person name="Marter P."/>
            <person name="Huang S."/>
        </authorList>
    </citation>
    <scope>NUCLEOTIDE SEQUENCE</scope>
    <source>
        <strain evidence="3">JP213</strain>
    </source>
</reference>
<evidence type="ECO:0000256" key="2">
    <source>
        <dbReference type="ARBA" id="ARBA00022649"/>
    </source>
</evidence>
<evidence type="ECO:0000256" key="1">
    <source>
        <dbReference type="ARBA" id="ARBA00006226"/>
    </source>
</evidence>
<proteinExistence type="inferred from homology"/>